<accession>A0ABY7E1Q0</accession>
<name>A0ABY7E1Q0_MYAAR</name>
<reference evidence="1" key="1">
    <citation type="submission" date="2022-11" db="EMBL/GenBank/DDBJ databases">
        <title>Centuries of genome instability and evolution in soft-shell clam transmissible cancer (bioRxiv).</title>
        <authorList>
            <person name="Hart S.F.M."/>
            <person name="Yonemitsu M.A."/>
            <person name="Giersch R.M."/>
            <person name="Beal B.F."/>
            <person name="Arriagada G."/>
            <person name="Davis B.W."/>
            <person name="Ostrander E.A."/>
            <person name="Goff S.P."/>
            <person name="Metzger M.J."/>
        </authorList>
    </citation>
    <scope>NUCLEOTIDE SEQUENCE</scope>
    <source>
        <strain evidence="1">MELC-2E11</strain>
        <tissue evidence="1">Siphon/mantle</tissue>
    </source>
</reference>
<dbReference type="Proteomes" id="UP001164746">
    <property type="component" value="Chromosome 4"/>
</dbReference>
<evidence type="ECO:0000313" key="2">
    <source>
        <dbReference type="Proteomes" id="UP001164746"/>
    </source>
</evidence>
<dbReference type="PANTHER" id="PTHR33887:SF6">
    <property type="entry name" value="CIDE-N DOMAIN-CONTAINING PROTEIN"/>
    <property type="match status" value="1"/>
</dbReference>
<dbReference type="InterPro" id="IPR039471">
    <property type="entry name" value="CXorf65-like"/>
</dbReference>
<evidence type="ECO:0000313" key="1">
    <source>
        <dbReference type="EMBL" id="WAR03922.1"/>
    </source>
</evidence>
<dbReference type="PANTHER" id="PTHR33887">
    <property type="entry name" value="PB1 DOMAIN-CONTAINING PROTEIN"/>
    <property type="match status" value="1"/>
</dbReference>
<dbReference type="Pfam" id="PF15874">
    <property type="entry name" value="Il2rg"/>
    <property type="match status" value="1"/>
</dbReference>
<gene>
    <name evidence="1" type="ORF">MAR_010480</name>
</gene>
<dbReference type="EMBL" id="CP111015">
    <property type="protein sequence ID" value="WAR03922.1"/>
    <property type="molecule type" value="Genomic_DNA"/>
</dbReference>
<keyword evidence="2" id="KW-1185">Reference proteome</keyword>
<proteinExistence type="predicted"/>
<sequence length="90" mass="10039">MTGSEGEKSFIIVKYGVTIDLVDLDGQVTNLSGRAKDYAHELVNPRGIYILIRVDRLPDNGQFHYTSLLNNLEETNPELMGATLLNIVTF</sequence>
<organism evidence="1 2">
    <name type="scientific">Mya arenaria</name>
    <name type="common">Soft-shell clam</name>
    <dbReference type="NCBI Taxonomy" id="6604"/>
    <lineage>
        <taxon>Eukaryota</taxon>
        <taxon>Metazoa</taxon>
        <taxon>Spiralia</taxon>
        <taxon>Lophotrochozoa</taxon>
        <taxon>Mollusca</taxon>
        <taxon>Bivalvia</taxon>
        <taxon>Autobranchia</taxon>
        <taxon>Heteroconchia</taxon>
        <taxon>Euheterodonta</taxon>
        <taxon>Imparidentia</taxon>
        <taxon>Neoheterodontei</taxon>
        <taxon>Myida</taxon>
        <taxon>Myoidea</taxon>
        <taxon>Myidae</taxon>
        <taxon>Mya</taxon>
    </lineage>
</organism>
<protein>
    <submittedName>
        <fullName evidence="1">Uncharacterized protein</fullName>
    </submittedName>
</protein>